<feature type="non-terminal residue" evidence="1">
    <location>
        <position position="1"/>
    </location>
</feature>
<dbReference type="AlphaFoldDB" id="A0A8X6FW26"/>
<proteinExistence type="predicted"/>
<keyword evidence="2" id="KW-1185">Reference proteome</keyword>
<dbReference type="EMBL" id="BMAO01023760">
    <property type="protein sequence ID" value="GFQ90760.1"/>
    <property type="molecule type" value="Genomic_DNA"/>
</dbReference>
<evidence type="ECO:0000313" key="2">
    <source>
        <dbReference type="Proteomes" id="UP000887116"/>
    </source>
</evidence>
<dbReference type="Proteomes" id="UP000887116">
    <property type="component" value="Unassembled WGS sequence"/>
</dbReference>
<sequence>PLLSTRFVPEAAECLTEKVHQLRSLNSCNDSTSNPSPCAISYSCQQCDRLQWI</sequence>
<reference evidence="1" key="1">
    <citation type="submission" date="2020-07" db="EMBL/GenBank/DDBJ databases">
        <title>Multicomponent nature underlies the extraordinary mechanical properties of spider dragline silk.</title>
        <authorList>
            <person name="Kono N."/>
            <person name="Nakamura H."/>
            <person name="Mori M."/>
            <person name="Yoshida Y."/>
            <person name="Ohtoshi R."/>
            <person name="Malay A.D."/>
            <person name="Moran D.A.P."/>
            <person name="Tomita M."/>
            <person name="Numata K."/>
            <person name="Arakawa K."/>
        </authorList>
    </citation>
    <scope>NUCLEOTIDE SEQUENCE</scope>
</reference>
<evidence type="ECO:0000313" key="1">
    <source>
        <dbReference type="EMBL" id="GFQ90760.1"/>
    </source>
</evidence>
<accession>A0A8X6FW26</accession>
<organism evidence="1 2">
    <name type="scientific">Trichonephila clavata</name>
    <name type="common">Joro spider</name>
    <name type="synonym">Nephila clavata</name>
    <dbReference type="NCBI Taxonomy" id="2740835"/>
    <lineage>
        <taxon>Eukaryota</taxon>
        <taxon>Metazoa</taxon>
        <taxon>Ecdysozoa</taxon>
        <taxon>Arthropoda</taxon>
        <taxon>Chelicerata</taxon>
        <taxon>Arachnida</taxon>
        <taxon>Araneae</taxon>
        <taxon>Araneomorphae</taxon>
        <taxon>Entelegynae</taxon>
        <taxon>Araneoidea</taxon>
        <taxon>Nephilidae</taxon>
        <taxon>Trichonephila</taxon>
    </lineage>
</organism>
<gene>
    <name evidence="1" type="ORF">TNCT_583841</name>
</gene>
<dbReference type="OrthoDB" id="10424646at2759"/>
<name>A0A8X6FW26_TRICU</name>
<comment type="caution">
    <text evidence="1">The sequence shown here is derived from an EMBL/GenBank/DDBJ whole genome shotgun (WGS) entry which is preliminary data.</text>
</comment>
<protein>
    <submittedName>
        <fullName evidence="1">Uncharacterized protein</fullName>
    </submittedName>
</protein>